<dbReference type="GO" id="GO:0006564">
    <property type="term" value="P:L-serine biosynthetic process"/>
    <property type="evidence" value="ECO:0007669"/>
    <property type="project" value="UniProtKB-UniRule"/>
</dbReference>
<dbReference type="CDD" id="cd04902">
    <property type="entry name" value="ACT_3PGDH-xct"/>
    <property type="match status" value="1"/>
</dbReference>
<dbReference type="InterPro" id="IPR029752">
    <property type="entry name" value="D-isomer_DH_CS1"/>
</dbReference>
<name>A0A851GHV6_9BACT</name>
<protein>
    <recommendedName>
        <fullName evidence="4 11">D-3-phosphoglycerate dehydrogenase</fullName>
        <ecNumber evidence="11">1.1.1.95</ecNumber>
    </recommendedName>
</protein>
<evidence type="ECO:0000259" key="12">
    <source>
        <dbReference type="PROSITE" id="PS51671"/>
    </source>
</evidence>
<evidence type="ECO:0000256" key="11">
    <source>
        <dbReference type="RuleBase" id="RU363003"/>
    </source>
</evidence>
<reference evidence="13 14" key="1">
    <citation type="submission" date="2020-07" db="EMBL/GenBank/DDBJ databases">
        <title>Roseicoccus Jingziensis gen. nov., sp. nov., isolated from coastal seawater.</title>
        <authorList>
            <person name="Feng X."/>
        </authorList>
    </citation>
    <scope>NUCLEOTIDE SEQUENCE [LARGE SCALE GENOMIC DNA]</scope>
    <source>
        <strain evidence="13 14">N1E253</strain>
    </source>
</reference>
<dbReference type="PROSITE" id="PS00670">
    <property type="entry name" value="D_2_HYDROXYACID_DH_2"/>
    <property type="match status" value="1"/>
</dbReference>
<dbReference type="SUPFAM" id="SSF51735">
    <property type="entry name" value="NAD(P)-binding Rossmann-fold domains"/>
    <property type="match status" value="1"/>
</dbReference>
<comment type="catalytic activity">
    <reaction evidence="9">
        <text>(R)-2-hydroxyglutarate + NAD(+) = 2-oxoglutarate + NADH + H(+)</text>
        <dbReference type="Rhea" id="RHEA:49612"/>
        <dbReference type="ChEBI" id="CHEBI:15378"/>
        <dbReference type="ChEBI" id="CHEBI:15801"/>
        <dbReference type="ChEBI" id="CHEBI:16810"/>
        <dbReference type="ChEBI" id="CHEBI:57540"/>
        <dbReference type="ChEBI" id="CHEBI:57945"/>
        <dbReference type="EC" id="1.1.1.399"/>
    </reaction>
</comment>
<evidence type="ECO:0000256" key="1">
    <source>
        <dbReference type="ARBA" id="ARBA00003800"/>
    </source>
</evidence>
<dbReference type="Pfam" id="PF19304">
    <property type="entry name" value="PGDH_inter"/>
    <property type="match status" value="1"/>
</dbReference>
<keyword evidence="6 11" id="KW-0560">Oxidoreductase</keyword>
<proteinExistence type="inferred from homology"/>
<evidence type="ECO:0000256" key="4">
    <source>
        <dbReference type="ARBA" id="ARBA00021582"/>
    </source>
</evidence>
<evidence type="ECO:0000256" key="6">
    <source>
        <dbReference type="ARBA" id="ARBA00023002"/>
    </source>
</evidence>
<dbReference type="EMBL" id="JACBAZ010000004">
    <property type="protein sequence ID" value="NWK56472.1"/>
    <property type="molecule type" value="Genomic_DNA"/>
</dbReference>
<dbReference type="SUPFAM" id="SSF143548">
    <property type="entry name" value="Serine metabolism enzymes domain"/>
    <property type="match status" value="1"/>
</dbReference>
<keyword evidence="5 11" id="KW-0028">Amino-acid biosynthesis</keyword>
<dbReference type="Gene3D" id="3.30.1330.90">
    <property type="entry name" value="D-3-phosphoglycerate dehydrogenase, domain 3"/>
    <property type="match status" value="1"/>
</dbReference>
<comment type="catalytic activity">
    <reaction evidence="10 11">
        <text>(2R)-3-phosphoglycerate + NAD(+) = 3-phosphooxypyruvate + NADH + H(+)</text>
        <dbReference type="Rhea" id="RHEA:12641"/>
        <dbReference type="ChEBI" id="CHEBI:15378"/>
        <dbReference type="ChEBI" id="CHEBI:18110"/>
        <dbReference type="ChEBI" id="CHEBI:57540"/>
        <dbReference type="ChEBI" id="CHEBI:57945"/>
        <dbReference type="ChEBI" id="CHEBI:58272"/>
        <dbReference type="EC" id="1.1.1.95"/>
    </reaction>
</comment>
<evidence type="ECO:0000256" key="2">
    <source>
        <dbReference type="ARBA" id="ARBA00005216"/>
    </source>
</evidence>
<dbReference type="Gene3D" id="3.40.50.720">
    <property type="entry name" value="NAD(P)-binding Rossmann-like Domain"/>
    <property type="match status" value="2"/>
</dbReference>
<organism evidence="13 14">
    <name type="scientific">Oceaniferula marina</name>
    <dbReference type="NCBI Taxonomy" id="2748318"/>
    <lineage>
        <taxon>Bacteria</taxon>
        <taxon>Pseudomonadati</taxon>
        <taxon>Verrucomicrobiota</taxon>
        <taxon>Verrucomicrobiia</taxon>
        <taxon>Verrucomicrobiales</taxon>
        <taxon>Verrucomicrobiaceae</taxon>
        <taxon>Oceaniferula</taxon>
    </lineage>
</organism>
<dbReference type="Pfam" id="PF02826">
    <property type="entry name" value="2-Hacid_dh_C"/>
    <property type="match status" value="1"/>
</dbReference>
<dbReference type="NCBIfam" id="TIGR01327">
    <property type="entry name" value="PGDH"/>
    <property type="match status" value="1"/>
</dbReference>
<dbReference type="SUPFAM" id="SSF55021">
    <property type="entry name" value="ACT-like"/>
    <property type="match status" value="1"/>
</dbReference>
<evidence type="ECO:0000256" key="10">
    <source>
        <dbReference type="ARBA" id="ARBA00048731"/>
    </source>
</evidence>
<sequence length="535" mass="56443">MDTQRILVSDPISDKGVELLSSHPALDVDVNTGLSPEELIKIIPNYNGLIIRSQTKVTAEVLAAATNLKAVGRAGVGVDNVDRDAATNHGVIVMNTPTGNTISTAELAFTLMLSAARNIGPAHKAVLEGDFKAARKAYAGIELNDKRLAVIGMGRIGAEFAKRAQAFGMTVVAYDPFLTQARADQLKVELADSPDAALTGADVVTLHVPLTDDTRHIINAERLALMNSGALVVNCARGGLIDESALKAAIDSGHIAGCGLDVYEDEPPASDHILFDQPKHTSFTPHLGASTNEAQENVGIQVAEQLRDFLTTGEIRNAINMPSLDASALAEIGGYLDLASSLGKFLAKLGPVNPDALRVSFHGDIAEKDTSLVSRTVLTGYLEAARPDGQVNIVNSPAVARDMGLEIIESTVNAQTEYSELIIAELRKGDVRYRIAGTIIGQSPRIVEIDRLFVDTNIKGHFLIVNNDDRPGIVGLVGSALGTAGLNIANLSLARNKSEGNALNVIELDTAPGAEIIDDLSKAAGILSVTAIEIE</sequence>
<dbReference type="RefSeq" id="WP_178933245.1">
    <property type="nucleotide sequence ID" value="NZ_JACBAZ010000004.1"/>
</dbReference>
<dbReference type="InterPro" id="IPR036291">
    <property type="entry name" value="NAD(P)-bd_dom_sf"/>
</dbReference>
<dbReference type="Pfam" id="PF00389">
    <property type="entry name" value="2-Hacid_dh"/>
    <property type="match status" value="1"/>
</dbReference>
<dbReference type="PANTHER" id="PTHR42789:SF1">
    <property type="entry name" value="D-ISOMER SPECIFIC 2-HYDROXYACID DEHYDROGENASE FAMILY PROTEIN (AFU_ORTHOLOGUE AFUA_6G10090)"/>
    <property type="match status" value="1"/>
</dbReference>
<dbReference type="EC" id="1.1.1.95" evidence="11"/>
<dbReference type="InterPro" id="IPR002912">
    <property type="entry name" value="ACT_dom"/>
</dbReference>
<dbReference type="PROSITE" id="PS00065">
    <property type="entry name" value="D_2_HYDROXYACID_DH_1"/>
    <property type="match status" value="1"/>
</dbReference>
<evidence type="ECO:0000256" key="9">
    <source>
        <dbReference type="ARBA" id="ARBA00048126"/>
    </source>
</evidence>
<evidence type="ECO:0000256" key="8">
    <source>
        <dbReference type="ARBA" id="ARBA00023299"/>
    </source>
</evidence>
<dbReference type="Proteomes" id="UP000557872">
    <property type="component" value="Unassembled WGS sequence"/>
</dbReference>
<comment type="function">
    <text evidence="1">Catalyzes the reversible oxidation of 3-phospho-D-glycerate to 3-phosphonooxypyruvate, the first step of the phosphorylated L-serine biosynthesis pathway. Also catalyzes the reversible oxidation of 2-hydroxyglutarate to 2-oxoglutarate.</text>
</comment>
<evidence type="ECO:0000256" key="7">
    <source>
        <dbReference type="ARBA" id="ARBA00023027"/>
    </source>
</evidence>
<dbReference type="InterPro" id="IPR050857">
    <property type="entry name" value="D-2-hydroxyacid_DH"/>
</dbReference>
<evidence type="ECO:0000313" key="14">
    <source>
        <dbReference type="Proteomes" id="UP000557872"/>
    </source>
</evidence>
<dbReference type="InterPro" id="IPR006139">
    <property type="entry name" value="D-isomer_2_OHA_DH_cat_dom"/>
</dbReference>
<dbReference type="InterPro" id="IPR029753">
    <property type="entry name" value="D-isomer_DH_CS"/>
</dbReference>
<dbReference type="InterPro" id="IPR045626">
    <property type="entry name" value="PGDH_ASB_dom"/>
</dbReference>
<comment type="pathway">
    <text evidence="2 11">Amino-acid biosynthesis; L-serine biosynthesis; L-serine from 3-phospho-D-glycerate: step 1/3.</text>
</comment>
<dbReference type="SUPFAM" id="SSF52283">
    <property type="entry name" value="Formate/glycerate dehydrogenase catalytic domain-like"/>
    <property type="match status" value="1"/>
</dbReference>
<dbReference type="AlphaFoldDB" id="A0A851GHV6"/>
<gene>
    <name evidence="13" type="ORF">HW115_12690</name>
</gene>
<keyword evidence="7 11" id="KW-0520">NAD</keyword>
<dbReference type="PROSITE" id="PS51671">
    <property type="entry name" value="ACT"/>
    <property type="match status" value="1"/>
</dbReference>
<feature type="domain" description="ACT" evidence="12">
    <location>
        <begin position="462"/>
        <end position="535"/>
    </location>
</feature>
<keyword evidence="8 11" id="KW-0718">Serine biosynthesis</keyword>
<dbReference type="Gene3D" id="3.30.70.260">
    <property type="match status" value="1"/>
</dbReference>
<keyword evidence="14" id="KW-1185">Reference proteome</keyword>
<dbReference type="GO" id="GO:0051287">
    <property type="term" value="F:NAD binding"/>
    <property type="evidence" value="ECO:0007669"/>
    <property type="project" value="UniProtKB-UniRule"/>
</dbReference>
<dbReference type="FunFam" id="3.40.50.720:FF:000038">
    <property type="entry name" value="D-3-phosphoglycerate dehydrogenase"/>
    <property type="match status" value="1"/>
</dbReference>
<evidence type="ECO:0000256" key="5">
    <source>
        <dbReference type="ARBA" id="ARBA00022605"/>
    </source>
</evidence>
<evidence type="ECO:0000313" key="13">
    <source>
        <dbReference type="EMBL" id="NWK56472.1"/>
    </source>
</evidence>
<evidence type="ECO:0000256" key="3">
    <source>
        <dbReference type="ARBA" id="ARBA00005854"/>
    </source>
</evidence>
<comment type="caution">
    <text evidence="13">The sequence shown here is derived from an EMBL/GenBank/DDBJ whole genome shotgun (WGS) entry which is preliminary data.</text>
</comment>
<dbReference type="PANTHER" id="PTHR42789">
    <property type="entry name" value="D-ISOMER SPECIFIC 2-HYDROXYACID DEHYDROGENASE FAMILY PROTEIN (AFU_ORTHOLOGUE AFUA_6G10090)"/>
    <property type="match status" value="1"/>
</dbReference>
<dbReference type="UniPathway" id="UPA00135">
    <property type="reaction ID" value="UER00196"/>
</dbReference>
<dbReference type="InterPro" id="IPR045865">
    <property type="entry name" value="ACT-like_dom_sf"/>
</dbReference>
<comment type="similarity">
    <text evidence="3 11">Belongs to the D-isomer specific 2-hydroxyacid dehydrogenase family.</text>
</comment>
<dbReference type="CDD" id="cd12173">
    <property type="entry name" value="PGDH_4"/>
    <property type="match status" value="1"/>
</dbReference>
<dbReference type="InterPro" id="IPR006236">
    <property type="entry name" value="PGDH"/>
</dbReference>
<dbReference type="GO" id="GO:0004617">
    <property type="term" value="F:phosphoglycerate dehydrogenase activity"/>
    <property type="evidence" value="ECO:0007669"/>
    <property type="project" value="UniProtKB-UniRule"/>
</dbReference>
<dbReference type="PROSITE" id="PS00671">
    <property type="entry name" value="D_2_HYDROXYACID_DH_3"/>
    <property type="match status" value="1"/>
</dbReference>
<dbReference type="InterPro" id="IPR006140">
    <property type="entry name" value="D-isomer_DH_NAD-bd"/>
</dbReference>
<dbReference type="InterPro" id="IPR029009">
    <property type="entry name" value="ASB_dom_sf"/>
</dbReference>
<accession>A0A851GHV6</accession>